<keyword evidence="2" id="KW-1185">Reference proteome</keyword>
<name>A0A562KJJ9_9FLAO</name>
<sequence length="1158" mass="133090">MSKSTENFVETETKTENKSVSMDIVTIEGEKFYKINNNDAMRPFFMSIVSDSNHWMFISSNGGLSAGRKNAEFALFPYYTDDKITESADITGSKSIFQISFNNQTLVWEPFSERFTGKYNISRNLYKNFYGNKIIFEEVNHDLELTFSYEWNSSNKFGFVKKSKLQNHSNNQYQISVLDGIQNIMPHGVSSDLQASTSNLVDAYKRSELHQNSGLGIFALSAIIVDKAEPSEALKANVAYALGFENPSYLVSSLQVNNFRRGNSILQEDDIKGEKGAYFINSEISLSANSDKNWIIVANVNQNHADIVQIIQTISNDTDLVSRIKEDIELGTKKLIEINASSDALQATEDNLRDTRHFSNTLFNIMRGGIFDYNYQIEKHDFVLYIKKANKVIFEKLANKINQLTETFSLQTLKEFAKQQNNLDFERLSFEYLPLKFSRRHGDPSRPWNKFSINTTNEIDGSKILDYEGNWRDIFQNWEALAHSFPEFIDNMIHKFLNASTFDGYNPYRVTKDGFDWEAIEPDNPWSYIGYWGDHQIIYLLKFLEFCEKYAPGKLNNYFETDCFVYAAVPYIIKPYDEILKNPKDTIEYSHSWEKLINDRKQQMGADGALLHSNDKSIYHVNFIEKILATVLSKMSNFIPEAGIWMNTQRPEWNDANNALVGNGVSMVTLYYLRRFLKFFEQLLENSDQENIKISNEMVEFYHEVRECLLENEHLLSGKIDDVTRKAILDRLGKAASDYRYQIYNSGFWGKKRTHSMQGLKNFTKVSLKFIEHSIESNKRSDALYHAYNLMTIENNNSISISYLSEMLEGQVAVLSSGYLSSKENLKVLDALKASKLFRHDQYSYLLYPNKELPKFIEKNTISKEAITKSELLQNLVANKNAQIINQDILGNYHFNGNFHNVNDLKKALEEVKQNNTFKTLVEKDEKLVLEIFEEVFNHKAFTGRSGTFYGYEGLGSIYWHMVSKLQLAVQECCLKAIEENESSKVIGRLLEHYYEINEGIGVHKSPKLYGAFPTDAYSHTPAGKGAQQPGMTGQVKEDILSRFGELGVFIKNGILHFNPCLLRKDEFLTKSKSFEYVNVHFEHKTIELKENSLAFTFCQIPVVYQLSDVSNIEIFDNHGNSKVIDQLTLDAKTSQDVFSRNGVIEKLIVNVVATNLK</sequence>
<evidence type="ECO:0000313" key="2">
    <source>
        <dbReference type="Proteomes" id="UP000315312"/>
    </source>
</evidence>
<evidence type="ECO:0000313" key="1">
    <source>
        <dbReference type="EMBL" id="TWH95551.1"/>
    </source>
</evidence>
<dbReference type="EMBL" id="VLKM01000004">
    <property type="protein sequence ID" value="TWH95551.1"/>
    <property type="molecule type" value="Genomic_DNA"/>
</dbReference>
<accession>A0A562KJJ9</accession>
<dbReference type="OrthoDB" id="219241at2"/>
<dbReference type="Proteomes" id="UP000315312">
    <property type="component" value="Unassembled WGS sequence"/>
</dbReference>
<proteinExistence type="predicted"/>
<organism evidence="1 2">
    <name type="scientific">Flavobacterium cheniae</name>
    <dbReference type="NCBI Taxonomy" id="295428"/>
    <lineage>
        <taxon>Bacteria</taxon>
        <taxon>Pseudomonadati</taxon>
        <taxon>Bacteroidota</taxon>
        <taxon>Flavobacteriia</taxon>
        <taxon>Flavobacteriales</taxon>
        <taxon>Flavobacteriaceae</taxon>
        <taxon>Flavobacterium</taxon>
    </lineage>
</organism>
<gene>
    <name evidence="1" type="ORF">IP97_01229</name>
</gene>
<evidence type="ECO:0008006" key="3">
    <source>
        <dbReference type="Google" id="ProtNLM"/>
    </source>
</evidence>
<comment type="caution">
    <text evidence="1">The sequence shown here is derived from an EMBL/GenBank/DDBJ whole genome shotgun (WGS) entry which is preliminary data.</text>
</comment>
<dbReference type="RefSeq" id="WP_133607449.1">
    <property type="nucleotide sequence ID" value="NZ_SNZC01000001.1"/>
</dbReference>
<protein>
    <recommendedName>
        <fullName evidence="3">Cellobiose phosphorylase</fullName>
    </recommendedName>
</protein>
<reference evidence="1 2" key="1">
    <citation type="journal article" date="2015" name="Stand. Genomic Sci.">
        <title>Genomic Encyclopedia of Bacterial and Archaeal Type Strains, Phase III: the genomes of soil and plant-associated and newly described type strains.</title>
        <authorList>
            <person name="Whitman W.B."/>
            <person name="Woyke T."/>
            <person name="Klenk H.P."/>
            <person name="Zhou Y."/>
            <person name="Lilburn T.G."/>
            <person name="Beck B.J."/>
            <person name="De Vos P."/>
            <person name="Vandamme P."/>
            <person name="Eisen J.A."/>
            <person name="Garrity G."/>
            <person name="Hugenholtz P."/>
            <person name="Kyrpides N.C."/>
        </authorList>
    </citation>
    <scope>NUCLEOTIDE SEQUENCE [LARGE SCALE GENOMIC DNA]</scope>
    <source>
        <strain evidence="1 2">CGMCC 1.6844</strain>
    </source>
</reference>
<dbReference type="AlphaFoldDB" id="A0A562KJJ9"/>